<sequence length="926" mass="102285">MESREQLRKLTADLRNALRRNFDGSSSVREGCDRLLWPPLLLLGASLPNNAAASKSEWARLAHTYADETLRMPFVSKHAPSIQLCLVSNVLLDWSLASDSDEEPYLRDSLNAWLGLSDVLPDLYRSEMYMSGLSASLAALTALSPSPAPKPLQLLLNLIRHQTAKLDFITLIQHDTNEAEAMKRQRWAADVATLLSVPSKIANVVASNTALLPPDLQEDAYLALVADRLFDCLERKRSRPMIDQIAEVVTKLCRRGYVPPRPTLPPLAGSAGMLWWRWIPRLCRPSSPDVRQSCQALLSSLAMDTIRTTLSSLFAHLQHCLDPSLPDTALSEAVALLERIIGSLSDDSPLWRAISSTLLMGQAYSLTFARTLSAWLDSQGVSGQMVEAAAAAFERSGSDQRSTDDYDTYICAVLVLATHGQTQQTREAIRLLGSSATFTGAVHTRLSSTRPGFRLRGMLLAEIVSAACFASDGPIKALKFDASFWDGDSDEQRNCRVLRSLRPLSAPTTAGELTNMAACFGERVYLPAQFKTDVSRAPVKKAMVEAKPRKPLIQVVGGEDEDDMVPYAMPSSQPIMVSEEDLNDMGTYTPSKKKPRKPIYMQDLLAYLKATEDRDKIELALAHGEQLIRAKQGWGTELTDNAVDLTIALFALQDNFDLDRFEQLRQDALTAIVACCPLKAAPCIIEHYFLHQYSTAQRSCMLTALALGGSELSGARPDTSKALETTARAISKHTIDDTLKGHYRSQRLSMPKTNLQTTRERPSYADICAQSFVMPLINRFWLYMRDAATLQHNHKRLESAGSAMILAPINLSRLLLSLAILMDSARASPHYLAVLAPETLEMCMAIRSFCEDEGVQTTTFELACIVLDSSLQLDSGHRLATDHARLVVDLKTWAEESRPADDRARVAAAAIVLRSETLFAKQIRLV</sequence>
<dbReference type="PANTHER" id="PTHR15830:SF10">
    <property type="entry name" value="TELOMERE LENGTH REGULATION PROTEIN TEL2 HOMOLOG"/>
    <property type="match status" value="1"/>
</dbReference>
<comment type="similarity">
    <text evidence="1">Belongs to the TEL2 family.</text>
</comment>
<evidence type="ECO:0000313" key="3">
    <source>
        <dbReference type="EMBL" id="GAA96236.1"/>
    </source>
</evidence>
<reference evidence="3 4" key="1">
    <citation type="journal article" date="2011" name="J. Gen. Appl. Microbiol.">
        <title>Draft genome sequencing of the enigmatic basidiomycete Mixia osmundae.</title>
        <authorList>
            <person name="Nishida H."/>
            <person name="Nagatsuka Y."/>
            <person name="Sugiyama J."/>
        </authorList>
    </citation>
    <scope>NUCLEOTIDE SEQUENCE [LARGE SCALE GENOMIC DNA]</scope>
    <source>
        <strain evidence="4">CBS 9802 / IAM 14324 / JCM 22182 / KY 12970</strain>
    </source>
</reference>
<dbReference type="InterPro" id="IPR038528">
    <property type="entry name" value="TEL2_C_sf"/>
</dbReference>
<gene>
    <name evidence="3" type="primary">Mo02900</name>
    <name evidence="3" type="ORF">E5Q_02900</name>
</gene>
<dbReference type="GO" id="GO:0042162">
    <property type="term" value="F:telomeric DNA binding"/>
    <property type="evidence" value="ECO:0007669"/>
    <property type="project" value="TreeGrafter"/>
</dbReference>
<proteinExistence type="inferred from homology"/>
<dbReference type="Gene3D" id="1.25.40.720">
    <property type="entry name" value="Telomere length regulation protein 2, C-terminal domain"/>
    <property type="match status" value="1"/>
</dbReference>
<reference evidence="3 4" key="2">
    <citation type="journal article" date="2012" name="Open Biol.">
        <title>Characteristics of nucleosomes and linker DNA regions on the genome of the basidiomycete Mixia osmundae revealed by mono- and dinucleosome mapping.</title>
        <authorList>
            <person name="Nishida H."/>
            <person name="Kondo S."/>
            <person name="Matsumoto T."/>
            <person name="Suzuki Y."/>
            <person name="Yoshikawa H."/>
            <person name="Taylor T.D."/>
            <person name="Sugiyama J."/>
        </authorList>
    </citation>
    <scope>NUCLEOTIDE SEQUENCE [LARGE SCALE GENOMIC DNA]</scope>
    <source>
        <strain evidence="4">CBS 9802 / IAM 14324 / JCM 22182 / KY 12970</strain>
    </source>
</reference>
<dbReference type="EMBL" id="BABT02000076">
    <property type="protein sequence ID" value="GAA96236.1"/>
    <property type="molecule type" value="Genomic_DNA"/>
</dbReference>
<dbReference type="GO" id="GO:0005829">
    <property type="term" value="C:cytosol"/>
    <property type="evidence" value="ECO:0007669"/>
    <property type="project" value="TreeGrafter"/>
</dbReference>
<dbReference type="HOGENOM" id="CLU_011808_0_0_1"/>
<accession>G7E076</accession>
<dbReference type="STRING" id="764103.G7E076"/>
<dbReference type="GO" id="GO:0051879">
    <property type="term" value="F:Hsp90 protein binding"/>
    <property type="evidence" value="ECO:0007669"/>
    <property type="project" value="TreeGrafter"/>
</dbReference>
<dbReference type="PANTHER" id="PTHR15830">
    <property type="entry name" value="TELOMERE LENGTH REGULATION PROTEIN TEL2 FAMILY MEMBER"/>
    <property type="match status" value="1"/>
</dbReference>
<dbReference type="InParanoid" id="G7E076"/>
<comment type="caution">
    <text evidence="3">The sequence shown here is derived from an EMBL/GenBank/DDBJ whole genome shotgun (WGS) entry which is preliminary data.</text>
</comment>
<evidence type="ECO:0000256" key="1">
    <source>
        <dbReference type="ARBA" id="ARBA00006133"/>
    </source>
</evidence>
<dbReference type="OrthoDB" id="10254187at2759"/>
<dbReference type="Proteomes" id="UP000009131">
    <property type="component" value="Unassembled WGS sequence"/>
</dbReference>
<organism evidence="3 4">
    <name type="scientific">Mixia osmundae (strain CBS 9802 / IAM 14324 / JCM 22182 / KY 12970)</name>
    <dbReference type="NCBI Taxonomy" id="764103"/>
    <lineage>
        <taxon>Eukaryota</taxon>
        <taxon>Fungi</taxon>
        <taxon>Dikarya</taxon>
        <taxon>Basidiomycota</taxon>
        <taxon>Pucciniomycotina</taxon>
        <taxon>Mixiomycetes</taxon>
        <taxon>Mixiales</taxon>
        <taxon>Mixiaceae</taxon>
        <taxon>Mixia</taxon>
    </lineage>
</organism>
<dbReference type="AlphaFoldDB" id="G7E076"/>
<dbReference type="RefSeq" id="XP_014570438.1">
    <property type="nucleotide sequence ID" value="XM_014714952.1"/>
</dbReference>
<dbReference type="eggNOG" id="KOG4346">
    <property type="taxonomic scope" value="Eukaryota"/>
</dbReference>
<feature type="domain" description="Telomere length regulation protein conserved" evidence="2">
    <location>
        <begin position="598"/>
        <end position="708"/>
    </location>
</feature>
<dbReference type="GO" id="GO:0051083">
    <property type="term" value="P:'de novo' cotranslational protein folding"/>
    <property type="evidence" value="ECO:0007669"/>
    <property type="project" value="TreeGrafter"/>
</dbReference>
<dbReference type="Pfam" id="PF10193">
    <property type="entry name" value="Telomere_reg-2"/>
    <property type="match status" value="1"/>
</dbReference>
<keyword evidence="4" id="KW-1185">Reference proteome</keyword>
<name>G7E076_MIXOS</name>
<evidence type="ECO:0000313" key="4">
    <source>
        <dbReference type="Proteomes" id="UP000009131"/>
    </source>
</evidence>
<protein>
    <recommendedName>
        <fullName evidence="2">Telomere length regulation protein conserved domain-containing protein</fullName>
    </recommendedName>
</protein>
<dbReference type="InterPro" id="IPR019337">
    <property type="entry name" value="Telomere_length_regulation_dom"/>
</dbReference>
<dbReference type="InterPro" id="IPR051970">
    <property type="entry name" value="TEL2_Regulation"/>
</dbReference>
<evidence type="ECO:0000259" key="2">
    <source>
        <dbReference type="Pfam" id="PF10193"/>
    </source>
</evidence>